<dbReference type="EMBL" id="BK015362">
    <property type="protein sequence ID" value="DAE03278.1"/>
    <property type="molecule type" value="Genomic_DNA"/>
</dbReference>
<evidence type="ECO:0000313" key="1">
    <source>
        <dbReference type="EMBL" id="DAE03278.1"/>
    </source>
</evidence>
<accession>A0A8S5P879</accession>
<sequence length="31" mass="3677">MNLLPKRHKKQLNIKAAFVAAFMFKIRSKVF</sequence>
<organism evidence="1">
    <name type="scientific">Siphoviridae sp. ctwzt2</name>
    <dbReference type="NCBI Taxonomy" id="2825736"/>
    <lineage>
        <taxon>Viruses</taxon>
        <taxon>Duplodnaviria</taxon>
        <taxon>Heunggongvirae</taxon>
        <taxon>Uroviricota</taxon>
        <taxon>Caudoviricetes</taxon>
    </lineage>
</organism>
<reference evidence="1" key="1">
    <citation type="journal article" date="2021" name="Proc. Natl. Acad. Sci. U.S.A.">
        <title>A Catalog of Tens of Thousands of Viruses from Human Metagenomes Reveals Hidden Associations with Chronic Diseases.</title>
        <authorList>
            <person name="Tisza M.J."/>
            <person name="Buck C.B."/>
        </authorList>
    </citation>
    <scope>NUCLEOTIDE SEQUENCE</scope>
    <source>
        <strain evidence="1">Ctwzt2</strain>
    </source>
</reference>
<name>A0A8S5P879_9CAUD</name>
<protein>
    <submittedName>
        <fullName evidence="1">Uncharacterized protein</fullName>
    </submittedName>
</protein>
<proteinExistence type="predicted"/>